<evidence type="ECO:0000313" key="2">
    <source>
        <dbReference type="EMBL" id="KAF7775088.1"/>
    </source>
</evidence>
<dbReference type="PANTHER" id="PTHR35867:SF1">
    <property type="entry name" value="PROTEIN RSEC"/>
    <property type="match status" value="1"/>
</dbReference>
<dbReference type="Pfam" id="PF04246">
    <property type="entry name" value="RseC_MucC"/>
    <property type="match status" value="1"/>
</dbReference>
<dbReference type="PIRSF" id="PIRSF004923">
    <property type="entry name" value="RseC"/>
    <property type="match status" value="1"/>
</dbReference>
<dbReference type="PANTHER" id="PTHR35867">
    <property type="entry name" value="PROTEIN RSEC"/>
    <property type="match status" value="1"/>
</dbReference>
<dbReference type="AlphaFoldDB" id="A0AAD4ALY2"/>
<dbReference type="EMBL" id="AHBZ03000012">
    <property type="protein sequence ID" value="KAF7775088.1"/>
    <property type="molecule type" value="Genomic_DNA"/>
</dbReference>
<comment type="caution">
    <text evidence="2">The sequence shown here is derived from an EMBL/GenBank/DDBJ whole genome shotgun (WGS) entry which is preliminary data.</text>
</comment>
<name>A0AAD4ALY2_9GAMM</name>
<evidence type="ECO:0000256" key="1">
    <source>
        <dbReference type="SAM" id="Phobius"/>
    </source>
</evidence>
<organism evidence="2 3">
    <name type="scientific">Pseudoalteromonas citrea</name>
    <dbReference type="NCBI Taxonomy" id="43655"/>
    <lineage>
        <taxon>Bacteria</taxon>
        <taxon>Pseudomonadati</taxon>
        <taxon>Pseudomonadota</taxon>
        <taxon>Gammaproteobacteria</taxon>
        <taxon>Alteromonadales</taxon>
        <taxon>Pseudoalteromonadaceae</taxon>
        <taxon>Pseudoalteromonas</taxon>
    </lineage>
</organism>
<dbReference type="InterPro" id="IPR007359">
    <property type="entry name" value="SigmaE_reg_RseC_MucC"/>
</dbReference>
<keyword evidence="1" id="KW-0812">Transmembrane</keyword>
<keyword evidence="1" id="KW-0472">Membrane</keyword>
<sequence length="152" mass="16704">MIEQTLQVVSVEGTTVQLKGEQKPACEGCNGKCGSQIFSKLFGTHKKTLSINLEQTVQVGQKVRLSLDDSHIVRNAFFVYMLPLLGAFLGMLGSALIFNLSEPWQILTAIFGGVVGFFIAKQKVKSLKHEVNLVKVYPISFPLTQIDGDCDK</sequence>
<reference evidence="2" key="1">
    <citation type="journal article" date="2012" name="J. Bacteriol.">
        <title>Genome sequences of type strains of seven species of the marine bacterium Pseudoalteromonas.</title>
        <authorList>
            <person name="Xie B.B."/>
            <person name="Shu Y.L."/>
            <person name="Qin Q.L."/>
            <person name="Rong J.C."/>
            <person name="Zhang X.Y."/>
            <person name="Chen X.L."/>
            <person name="Shi M."/>
            <person name="He H.L."/>
            <person name="Zhou B.C."/>
            <person name="Zhang Y.Z."/>
        </authorList>
    </citation>
    <scope>NUCLEOTIDE SEQUENCE</scope>
    <source>
        <strain evidence="2">DSM 8771</strain>
    </source>
</reference>
<proteinExistence type="predicted"/>
<dbReference type="Proteomes" id="UP000016487">
    <property type="component" value="Unassembled WGS sequence"/>
</dbReference>
<evidence type="ECO:0000313" key="3">
    <source>
        <dbReference type="Proteomes" id="UP000016487"/>
    </source>
</evidence>
<reference evidence="2" key="2">
    <citation type="submission" date="2015-03" db="EMBL/GenBank/DDBJ databases">
        <title>Genome sequence of Pseudoalteromonas citrea.</title>
        <authorList>
            <person name="Xie B.-B."/>
            <person name="Rong J.-C."/>
            <person name="Qin Q.-L."/>
            <person name="Zhang Y.-Z."/>
        </authorList>
    </citation>
    <scope>NUCLEOTIDE SEQUENCE</scope>
    <source>
        <strain evidence="2">DSM 8771</strain>
    </source>
</reference>
<gene>
    <name evidence="2" type="primary">rseC</name>
    <name evidence="2" type="ORF">PCIT_a1189</name>
</gene>
<protein>
    <submittedName>
        <fullName evidence="2">Sigma-E factor negative regulatory protein RseC</fullName>
    </submittedName>
</protein>
<keyword evidence="1" id="KW-1133">Transmembrane helix</keyword>
<accession>A0AAD4ALY2</accession>
<dbReference type="InterPro" id="IPR026268">
    <property type="entry name" value="RseC"/>
</dbReference>
<feature type="transmembrane region" description="Helical" evidence="1">
    <location>
        <begin position="104"/>
        <end position="120"/>
    </location>
</feature>
<feature type="transmembrane region" description="Helical" evidence="1">
    <location>
        <begin position="77"/>
        <end position="98"/>
    </location>
</feature>
<dbReference type="RefSeq" id="WP_010364669.1">
    <property type="nucleotide sequence ID" value="NZ_AHBZ03000012.1"/>
</dbReference>